<dbReference type="GO" id="GO:0000146">
    <property type="term" value="F:microfilament motor activity"/>
    <property type="evidence" value="ECO:0007669"/>
    <property type="project" value="TreeGrafter"/>
</dbReference>
<dbReference type="GO" id="GO:0005902">
    <property type="term" value="C:microvillus"/>
    <property type="evidence" value="ECO:0007669"/>
    <property type="project" value="UniProtKB-SubCell"/>
</dbReference>
<dbReference type="InterPro" id="IPR049016">
    <property type="entry name" value="MYO6_lever"/>
</dbReference>
<keyword evidence="8 10" id="KW-0009">Actin-binding</keyword>
<feature type="compositionally biased region" description="Gly residues" evidence="12">
    <location>
        <begin position="273"/>
        <end position="285"/>
    </location>
</feature>
<dbReference type="AlphaFoldDB" id="Q4TB08"/>
<organism evidence="14">
    <name type="scientific">Tetraodon nigroviridis</name>
    <name type="common">Spotted green pufferfish</name>
    <name type="synonym">Chelonodon nigroviridis</name>
    <dbReference type="NCBI Taxonomy" id="99883"/>
    <lineage>
        <taxon>Eukaryota</taxon>
        <taxon>Metazoa</taxon>
        <taxon>Chordata</taxon>
        <taxon>Craniata</taxon>
        <taxon>Vertebrata</taxon>
        <taxon>Euteleostomi</taxon>
        <taxon>Actinopterygii</taxon>
        <taxon>Neopterygii</taxon>
        <taxon>Teleostei</taxon>
        <taxon>Neoteleostei</taxon>
        <taxon>Acanthomorphata</taxon>
        <taxon>Eupercaria</taxon>
        <taxon>Tetraodontiformes</taxon>
        <taxon>Tetradontoidea</taxon>
        <taxon>Tetraodontidae</taxon>
        <taxon>Tetraodon</taxon>
    </lineage>
</organism>
<evidence type="ECO:0000256" key="12">
    <source>
        <dbReference type="SAM" id="MobiDB-lite"/>
    </source>
</evidence>
<dbReference type="GO" id="GO:0042491">
    <property type="term" value="P:inner ear auditory receptor cell differentiation"/>
    <property type="evidence" value="ECO:0007669"/>
    <property type="project" value="TreeGrafter"/>
</dbReference>
<dbReference type="GO" id="GO:0005524">
    <property type="term" value="F:ATP binding"/>
    <property type="evidence" value="ECO:0007669"/>
    <property type="project" value="UniProtKB-KW"/>
</dbReference>
<dbReference type="OrthoDB" id="6108017at2759"/>
<evidence type="ECO:0000313" key="14">
    <source>
        <dbReference type="EMBL" id="CAF89924.1"/>
    </source>
</evidence>
<dbReference type="Pfam" id="PF16521">
    <property type="entry name" value="Myosin-VI_CBD"/>
    <property type="match status" value="1"/>
</dbReference>
<evidence type="ECO:0000256" key="6">
    <source>
        <dbReference type="ARBA" id="ARBA00022741"/>
    </source>
</evidence>
<dbReference type="InterPro" id="IPR032412">
    <property type="entry name" value="Myosin-VI_CBD"/>
</dbReference>
<dbReference type="PANTHER" id="PTHR13140:SF745">
    <property type="entry name" value="UNCONVENTIONAL MYOSIN-VI"/>
    <property type="match status" value="1"/>
</dbReference>
<dbReference type="PROSITE" id="PS50096">
    <property type="entry name" value="IQ"/>
    <property type="match status" value="1"/>
</dbReference>
<feature type="region of interest" description="Disordered" evidence="12">
    <location>
        <begin position="431"/>
        <end position="486"/>
    </location>
</feature>
<dbReference type="GO" id="GO:0005905">
    <property type="term" value="C:clathrin-coated pit"/>
    <property type="evidence" value="ECO:0007669"/>
    <property type="project" value="UniProtKB-SubCell"/>
</dbReference>
<reference evidence="14" key="2">
    <citation type="submission" date="2004-02" db="EMBL/GenBank/DDBJ databases">
        <authorList>
            <consortium name="Genoscope"/>
            <consortium name="Whitehead Institute Centre for Genome Research"/>
        </authorList>
    </citation>
    <scope>NUCLEOTIDE SEQUENCE</scope>
</reference>
<dbReference type="GO" id="GO:0032587">
    <property type="term" value="C:ruffle membrane"/>
    <property type="evidence" value="ECO:0007669"/>
    <property type="project" value="UniProtKB-SubCell"/>
</dbReference>
<feature type="compositionally biased region" description="Basic and acidic residues" evidence="12">
    <location>
        <begin position="248"/>
        <end position="258"/>
    </location>
</feature>
<dbReference type="InterPro" id="IPR027417">
    <property type="entry name" value="P-loop_NTPase"/>
</dbReference>
<dbReference type="SUPFAM" id="SSF52540">
    <property type="entry name" value="P-loop containing nucleoside triphosphate hydrolases"/>
    <property type="match status" value="1"/>
</dbReference>
<evidence type="ECO:0000256" key="10">
    <source>
        <dbReference type="PROSITE-ProRule" id="PRU00782"/>
    </source>
</evidence>
<evidence type="ECO:0000256" key="1">
    <source>
        <dbReference type="ARBA" id="ARBA00004105"/>
    </source>
</evidence>
<dbReference type="PANTHER" id="PTHR13140">
    <property type="entry name" value="MYOSIN"/>
    <property type="match status" value="1"/>
</dbReference>
<keyword evidence="6" id="KW-0547">Nucleotide-binding</keyword>
<dbReference type="PROSITE" id="PS51456">
    <property type="entry name" value="MYOSIN_MOTOR"/>
    <property type="match status" value="1"/>
</dbReference>
<dbReference type="GO" id="GO:0042472">
    <property type="term" value="P:inner ear morphogenesis"/>
    <property type="evidence" value="ECO:0007669"/>
    <property type="project" value="TreeGrafter"/>
</dbReference>
<comment type="subcellular location">
    <subcellularLocation>
        <location evidence="1">Cell projection</location>
        <location evidence="1">Microvillus</location>
    </subcellularLocation>
    <subcellularLocation>
        <location evidence="3">Cell projection</location>
        <location evidence="3">Ruffle membrane</location>
    </subcellularLocation>
    <subcellularLocation>
        <location evidence="2">Membrane</location>
        <location evidence="2">Clathrin-coated pit</location>
    </subcellularLocation>
</comment>
<dbReference type="Pfam" id="PF21521">
    <property type="entry name" value="MYO6_lever"/>
    <property type="match status" value="1"/>
</dbReference>
<dbReference type="GO" id="GO:0007605">
    <property type="term" value="P:sensory perception of sound"/>
    <property type="evidence" value="ECO:0007669"/>
    <property type="project" value="UniProtKB-KW"/>
</dbReference>
<dbReference type="GO" id="GO:0007015">
    <property type="term" value="P:actin filament organization"/>
    <property type="evidence" value="ECO:0007669"/>
    <property type="project" value="TreeGrafter"/>
</dbReference>
<evidence type="ECO:0000256" key="9">
    <source>
        <dbReference type="ARBA" id="ARBA00030027"/>
    </source>
</evidence>
<keyword evidence="10" id="KW-0505">Motor protein</keyword>
<keyword evidence="10" id="KW-0518">Myosin</keyword>
<comment type="caution">
    <text evidence="14">The sequence shown here is derived from an EMBL/GenBank/DDBJ whole genome shotgun (WGS) entry which is preliminary data.</text>
</comment>
<feature type="region of interest" description="Disordered" evidence="12">
    <location>
        <begin position="246"/>
        <end position="285"/>
    </location>
</feature>
<feature type="region of interest" description="Disordered" evidence="12">
    <location>
        <begin position="559"/>
        <end position="596"/>
    </location>
</feature>
<evidence type="ECO:0000256" key="2">
    <source>
        <dbReference type="ARBA" id="ARBA00004600"/>
    </source>
</evidence>
<dbReference type="GO" id="GO:0016459">
    <property type="term" value="C:myosin complex"/>
    <property type="evidence" value="ECO:0007669"/>
    <property type="project" value="UniProtKB-KW"/>
</dbReference>
<dbReference type="GO" id="GO:0030139">
    <property type="term" value="C:endocytic vesicle"/>
    <property type="evidence" value="ECO:0007669"/>
    <property type="project" value="TreeGrafter"/>
</dbReference>
<evidence type="ECO:0000256" key="11">
    <source>
        <dbReference type="SAM" id="Coils"/>
    </source>
</evidence>
<dbReference type="CDD" id="cd21958">
    <property type="entry name" value="MyUb_Myo6"/>
    <property type="match status" value="1"/>
</dbReference>
<name>Q4TB08_TETNG</name>
<dbReference type="Gene3D" id="6.10.220.10">
    <property type="match status" value="1"/>
</dbReference>
<evidence type="ECO:0000256" key="5">
    <source>
        <dbReference type="ARBA" id="ARBA00022740"/>
    </source>
</evidence>
<comment type="caution">
    <text evidence="10">Lacks conserved residue(s) required for the propagation of feature annotation.</text>
</comment>
<dbReference type="KEGG" id="tng:GSTEN00003965G001"/>
<feature type="domain" description="Myosin motor" evidence="13">
    <location>
        <begin position="1"/>
        <end position="78"/>
    </location>
</feature>
<reference evidence="14" key="1">
    <citation type="journal article" date="2004" name="Nature">
        <title>Genome duplication in the teleost fish Tetraodon nigroviridis reveals the early vertebrate proto-karyotype.</title>
        <authorList>
            <person name="Jaillon O."/>
            <person name="Aury J.-M."/>
            <person name="Brunet F."/>
            <person name="Petit J.-L."/>
            <person name="Stange-Thomann N."/>
            <person name="Mauceli E."/>
            <person name="Bouneau L."/>
            <person name="Fischer C."/>
            <person name="Ozouf-Costaz C."/>
            <person name="Bernot A."/>
            <person name="Nicaud S."/>
            <person name="Jaffe D."/>
            <person name="Fisher S."/>
            <person name="Lutfalla G."/>
            <person name="Dossat C."/>
            <person name="Segurens B."/>
            <person name="Dasilva C."/>
            <person name="Salanoubat M."/>
            <person name="Levy M."/>
            <person name="Boudet N."/>
            <person name="Castellano S."/>
            <person name="Anthouard V."/>
            <person name="Jubin C."/>
            <person name="Castelli V."/>
            <person name="Katinka M."/>
            <person name="Vacherie B."/>
            <person name="Biemont C."/>
            <person name="Skalli Z."/>
            <person name="Cattolico L."/>
            <person name="Poulain J."/>
            <person name="De Berardinis V."/>
            <person name="Cruaud C."/>
            <person name="Duprat S."/>
            <person name="Brottier P."/>
            <person name="Coutanceau J.-P."/>
            <person name="Gouzy J."/>
            <person name="Parra G."/>
            <person name="Lardier G."/>
            <person name="Chapple C."/>
            <person name="McKernan K.J."/>
            <person name="McEwan P."/>
            <person name="Bosak S."/>
            <person name="Kellis M."/>
            <person name="Volff J.-N."/>
            <person name="Guigo R."/>
            <person name="Zody M.C."/>
            <person name="Mesirov J."/>
            <person name="Lindblad-Toh K."/>
            <person name="Birren B."/>
            <person name="Nusbaum C."/>
            <person name="Kahn D."/>
            <person name="Robinson-Rechavi M."/>
            <person name="Laudet V."/>
            <person name="Schachter V."/>
            <person name="Quetier F."/>
            <person name="Saurin W."/>
            <person name="Scarpelli C."/>
            <person name="Wincker P."/>
            <person name="Lander E.S."/>
            <person name="Weissenbach J."/>
            <person name="Roest Crollius H."/>
        </authorList>
    </citation>
    <scope>NUCLEOTIDE SEQUENCE [LARGE SCALE GENOMIC DNA]</scope>
</reference>
<feature type="compositionally biased region" description="Low complexity" evidence="12">
    <location>
        <begin position="445"/>
        <end position="459"/>
    </location>
</feature>
<dbReference type="GO" id="GO:0051015">
    <property type="term" value="F:actin filament binding"/>
    <property type="evidence" value="ECO:0007669"/>
    <property type="project" value="TreeGrafter"/>
</dbReference>
<dbReference type="EMBL" id="CAAE01007218">
    <property type="protein sequence ID" value="CAF89924.1"/>
    <property type="molecule type" value="Genomic_DNA"/>
</dbReference>
<dbReference type="CDD" id="cd21759">
    <property type="entry name" value="CBD_MYO6-like"/>
    <property type="match status" value="1"/>
</dbReference>
<evidence type="ECO:0000256" key="4">
    <source>
        <dbReference type="ARBA" id="ARBA00015382"/>
    </source>
</evidence>
<dbReference type="FunFam" id="3.30.70.1590:FF:000002">
    <property type="entry name" value="unconventional myosin-VI isoform X1"/>
    <property type="match status" value="1"/>
</dbReference>
<dbReference type="InterPro" id="IPR001609">
    <property type="entry name" value="Myosin_head_motor_dom-like"/>
</dbReference>
<keyword evidence="5" id="KW-1009">Hearing</keyword>
<feature type="compositionally biased region" description="Basic and acidic residues" evidence="12">
    <location>
        <begin position="563"/>
        <end position="582"/>
    </location>
</feature>
<proteinExistence type="inferred from homology"/>
<feature type="coiled-coil region" evidence="11">
    <location>
        <begin position="359"/>
        <end position="412"/>
    </location>
</feature>
<sequence length="725" mass="82759">MVSVLDLMQGGFPSRAPFHELYNMYQKYMPPKLTRLDPRLFCKALFKALGLNENDYKFGLTRVFFRPGKFAEFDQIMKSDPDHLAELVKKVNKWLIHSRWKKVQWCSLSVIKLKNKILYRAGACVTIQKTVRMWLCRKKHKPRIDGMVKVRKLKKRMERFNEVVAGLKEGKQEMSQQVQALGAAIDALLVQIKIGALSKAQKGGDEEWKVPKRCVCLQTSAMGRIDIDHQFQALVVRSEQLLTAMQNKKKEEEERERLAANPGGDGAGEEQEGGGGAAPPAGGGGAPTVSGPVCFAAVTMETEFSLWPRWLCGGTDVGRCVHQQDVPRREPGPPQGRTEGVPSNQSLTSALHPLLNLFSRKAEMEMKRKQEEEARKKREEEEKRIQEEMELQLQLEREEEAARQAVLEQERRDRELALRIARSEAELIPEETPAEAGLRRYGGRSASPPLTPASSAVLARPTARRSHPPPREQPPREQPGSRTRPCREEMVKEMTELLTRGPQVQASKAAAAAKKYELSKWKYAELRDAINTSCDIELLAACREEFHRRLKVYHAWKSRNKKRNTEAEQRAPKSVTDYDRPPSVKAASQQNAAPPIPARQYEAAMNRQQRYFRIPFIRPSEQFNAQNRKKGWWYAHFDGPWIARQMELHPDKHPVLLVAGKDDMEMCELSLEETGLSRKRGAEILPRQFEEIWERCGGIHYLRSAIESRQARPTYATAMLQSMFK</sequence>
<protein>
    <recommendedName>
        <fullName evidence="4">Unconventional myosin-VI</fullName>
    </recommendedName>
    <alternativeName>
        <fullName evidence="9">Unconventional myosin-6</fullName>
    </alternativeName>
</protein>
<dbReference type="Gene3D" id="3.30.70.1590">
    <property type="match status" value="1"/>
</dbReference>
<feature type="region of interest" description="Disordered" evidence="12">
    <location>
        <begin position="324"/>
        <end position="346"/>
    </location>
</feature>
<evidence type="ECO:0000256" key="3">
    <source>
        <dbReference type="ARBA" id="ARBA00004632"/>
    </source>
</evidence>
<dbReference type="GO" id="GO:0030048">
    <property type="term" value="P:actin filament-based movement"/>
    <property type="evidence" value="ECO:0007669"/>
    <property type="project" value="TreeGrafter"/>
</dbReference>
<comment type="similarity">
    <text evidence="10">Belongs to the TRAFAC class myosin-kinesin ATPase superfamily. Myosin family.</text>
</comment>
<evidence type="ECO:0000259" key="13">
    <source>
        <dbReference type="PROSITE" id="PS51456"/>
    </source>
</evidence>
<keyword evidence="11" id="KW-0175">Coiled coil</keyword>
<keyword evidence="7" id="KW-0067">ATP-binding</keyword>
<evidence type="ECO:0000256" key="8">
    <source>
        <dbReference type="ARBA" id="ARBA00023203"/>
    </source>
</evidence>
<evidence type="ECO:0000256" key="7">
    <source>
        <dbReference type="ARBA" id="ARBA00022840"/>
    </source>
</evidence>
<gene>
    <name evidence="14" type="ORF">GSTENG00003965001</name>
</gene>
<accession>Q4TB08</accession>